<dbReference type="PROSITE" id="PS50892">
    <property type="entry name" value="V_SNARE"/>
    <property type="match status" value="1"/>
</dbReference>
<feature type="domain" description="V-SNARE coiled-coil homology" evidence="4">
    <location>
        <begin position="4"/>
        <end position="64"/>
    </location>
</feature>
<reference evidence="5" key="1">
    <citation type="journal article" date="2004" name="Curr. Biol.">
        <title>Genome compaction and stability in microsporidian intracellular parasites.</title>
        <authorList>
            <person name="Slamovits C.H."/>
            <person name="Fast N.M."/>
            <person name="Law J.S."/>
            <person name="Keeling P.J."/>
        </authorList>
    </citation>
    <scope>NUCLEOTIDE SEQUENCE</scope>
</reference>
<sequence>MGDITDAIDNEVNLLQNKLRETLREEEERGANLRNLGTRAEHLEERAGMFQSSARDVRRKLWWRSIKWIAIAASIVLLLVVIVYVTLFKK</sequence>
<dbReference type="Pfam" id="PF00957">
    <property type="entry name" value="Synaptobrevin"/>
    <property type="match status" value="1"/>
</dbReference>
<dbReference type="SUPFAM" id="SSF58038">
    <property type="entry name" value="SNARE fusion complex"/>
    <property type="match status" value="1"/>
</dbReference>
<evidence type="ECO:0000256" key="3">
    <source>
        <dbReference type="SAM" id="Phobius"/>
    </source>
</evidence>
<name>Q6E6E0_ANTLO</name>
<evidence type="ECO:0000256" key="1">
    <source>
        <dbReference type="PROSITE-ProRule" id="PRU00290"/>
    </source>
</evidence>
<keyword evidence="3" id="KW-0472">Membrane</keyword>
<dbReference type="PANTHER" id="PTHR45701">
    <property type="entry name" value="SYNAPTOBREVIN FAMILY MEMBER"/>
    <property type="match status" value="1"/>
</dbReference>
<organism evidence="5">
    <name type="scientific">Antonospora locustae</name>
    <name type="common">Microsporidian parasite</name>
    <name type="synonym">Nosema locustae</name>
    <dbReference type="NCBI Taxonomy" id="278021"/>
    <lineage>
        <taxon>Eukaryota</taxon>
        <taxon>Fungi</taxon>
        <taxon>Fungi incertae sedis</taxon>
        <taxon>Microsporidia</taxon>
        <taxon>Antonospora</taxon>
    </lineage>
</organism>
<evidence type="ECO:0000259" key="4">
    <source>
        <dbReference type="PROSITE" id="PS50892"/>
    </source>
</evidence>
<proteinExistence type="predicted"/>
<dbReference type="AlphaFoldDB" id="Q6E6E0"/>
<evidence type="ECO:0000313" key="5">
    <source>
        <dbReference type="EMBL" id="AAT12347.1"/>
    </source>
</evidence>
<keyword evidence="3" id="KW-1133">Transmembrane helix</keyword>
<dbReference type="Gene3D" id="1.20.5.110">
    <property type="match status" value="1"/>
</dbReference>
<feature type="transmembrane region" description="Helical" evidence="3">
    <location>
        <begin position="68"/>
        <end position="87"/>
    </location>
</feature>
<protein>
    <submittedName>
        <fullName evidence="5">Synaptobrevin-related protein-like protein</fullName>
    </submittedName>
</protein>
<accession>Q6E6E0</accession>
<dbReference type="InterPro" id="IPR016444">
    <property type="entry name" value="Synaptobrevin/VAMP"/>
</dbReference>
<dbReference type="EMBL" id="AY548898">
    <property type="protein sequence ID" value="AAT12347.1"/>
    <property type="molecule type" value="Genomic_DNA"/>
</dbReference>
<keyword evidence="3" id="KW-0812">Transmembrane</keyword>
<feature type="coiled-coil region" evidence="2">
    <location>
        <begin position="5"/>
        <end position="36"/>
    </location>
</feature>
<keyword evidence="1 2" id="KW-0175">Coiled coil</keyword>
<evidence type="ECO:0000256" key="2">
    <source>
        <dbReference type="SAM" id="Coils"/>
    </source>
</evidence>
<dbReference type="InterPro" id="IPR042855">
    <property type="entry name" value="V_SNARE_CC"/>
</dbReference>